<dbReference type="RefSeq" id="WP_219533784.1">
    <property type="nucleotide sequence ID" value="NZ_JAHKRM010000019.1"/>
</dbReference>
<gene>
    <name evidence="1" type="ORF">ACFSJ0_03820</name>
</gene>
<proteinExistence type="predicted"/>
<sequence>MSIPEVPYTDPTSWRIAMEASAASLSMSTLNGPRLLDELPWFQGSFRLTPAGLLAGFTLRLPLPTRPTWLREEETAELLWESVSLEAAGIPNQFSGRTRLRLGRRETFTDVSALCAKIPVGRSGHPYLKIVLETVFPSLSMRWPREARLRLRPVTLKLFSEIRFAETTSLS</sequence>
<name>A0ABW4G096_9ACTN</name>
<protein>
    <submittedName>
        <fullName evidence="1">Uncharacterized protein</fullName>
    </submittedName>
</protein>
<reference evidence="2" key="1">
    <citation type="journal article" date="2019" name="Int. J. Syst. Evol. Microbiol.">
        <title>The Global Catalogue of Microorganisms (GCM) 10K type strain sequencing project: providing services to taxonomists for standard genome sequencing and annotation.</title>
        <authorList>
            <consortium name="The Broad Institute Genomics Platform"/>
            <consortium name="The Broad Institute Genome Sequencing Center for Infectious Disease"/>
            <person name="Wu L."/>
            <person name="Ma J."/>
        </authorList>
    </citation>
    <scope>NUCLEOTIDE SEQUENCE [LARGE SCALE GENOMIC DNA]</scope>
    <source>
        <strain evidence="2">CGMCC 1.15399</strain>
    </source>
</reference>
<accession>A0ABW4G096</accession>
<dbReference type="EMBL" id="JBHUCM010000005">
    <property type="protein sequence ID" value="MFD1536147.1"/>
    <property type="molecule type" value="Genomic_DNA"/>
</dbReference>
<dbReference type="Proteomes" id="UP001597097">
    <property type="component" value="Unassembled WGS sequence"/>
</dbReference>
<keyword evidence="2" id="KW-1185">Reference proteome</keyword>
<evidence type="ECO:0000313" key="1">
    <source>
        <dbReference type="EMBL" id="MFD1536147.1"/>
    </source>
</evidence>
<evidence type="ECO:0000313" key="2">
    <source>
        <dbReference type="Proteomes" id="UP001597097"/>
    </source>
</evidence>
<organism evidence="1 2">
    <name type="scientific">Nonomuraea guangzhouensis</name>
    <dbReference type="NCBI Taxonomy" id="1291555"/>
    <lineage>
        <taxon>Bacteria</taxon>
        <taxon>Bacillati</taxon>
        <taxon>Actinomycetota</taxon>
        <taxon>Actinomycetes</taxon>
        <taxon>Streptosporangiales</taxon>
        <taxon>Streptosporangiaceae</taxon>
        <taxon>Nonomuraea</taxon>
    </lineage>
</organism>
<comment type="caution">
    <text evidence="1">The sequence shown here is derived from an EMBL/GenBank/DDBJ whole genome shotgun (WGS) entry which is preliminary data.</text>
</comment>